<keyword evidence="1" id="KW-0472">Membrane</keyword>
<evidence type="ECO:0000313" key="3">
    <source>
        <dbReference type="EMBL" id="PJJ40266.1"/>
    </source>
</evidence>
<organism evidence="3 4">
    <name type="scientific">Hallerella succinigenes</name>
    <dbReference type="NCBI Taxonomy" id="1896222"/>
    <lineage>
        <taxon>Bacteria</taxon>
        <taxon>Pseudomonadati</taxon>
        <taxon>Fibrobacterota</taxon>
        <taxon>Fibrobacteria</taxon>
        <taxon>Fibrobacterales</taxon>
        <taxon>Fibrobacteraceae</taxon>
        <taxon>Hallerella</taxon>
    </lineage>
</organism>
<keyword evidence="4" id="KW-1185">Reference proteome</keyword>
<keyword evidence="1" id="KW-0812">Transmembrane</keyword>
<dbReference type="PROSITE" id="PS50965">
    <property type="entry name" value="NERD"/>
    <property type="match status" value="1"/>
</dbReference>
<feature type="transmembrane region" description="Helical" evidence="1">
    <location>
        <begin position="25"/>
        <end position="45"/>
    </location>
</feature>
<comment type="caution">
    <text evidence="3">The sequence shown here is derived from an EMBL/GenBank/DDBJ whole genome shotgun (WGS) entry which is preliminary data.</text>
</comment>
<accession>A0A2M9A3G9</accession>
<sequence length="254" mass="29963">MQHKYRTRIQGESLQAKIREYEFKILEQVIFPLYFGIVSLFAWGLSLGWMTFNYITATICTIVMLFFIIRSYRKIKKLRWTLDKYRKGLEGERLVGETLNQLSGDTTYVFHDIPGERFNVDHIIVSTRGVYVIETKHFDRNLCHEFFFDGSMVYRLLKNGKRFPCPKLLPQIDGEAQFIRQEIEKRAEIKLPVIKVAILIGSFIHNDGKLNDYWLLNEKAFVKFFKAQKEIYDKTLVNTIANQIREMVKIDVDG</sequence>
<evidence type="ECO:0000259" key="2">
    <source>
        <dbReference type="PROSITE" id="PS50965"/>
    </source>
</evidence>
<name>A0A2M9A3G9_9BACT</name>
<feature type="domain" description="NERD" evidence="2">
    <location>
        <begin position="87"/>
        <end position="202"/>
    </location>
</feature>
<dbReference type="AlphaFoldDB" id="A0A2M9A3G9"/>
<dbReference type="Pfam" id="PF08378">
    <property type="entry name" value="NERD"/>
    <property type="match status" value="1"/>
</dbReference>
<evidence type="ECO:0000256" key="1">
    <source>
        <dbReference type="SAM" id="Phobius"/>
    </source>
</evidence>
<dbReference type="RefSeq" id="WP_100424373.1">
    <property type="nucleotide sequence ID" value="NZ_JAXFBG010000075.1"/>
</dbReference>
<protein>
    <submittedName>
        <fullName evidence="3">Nuclease-like protein</fullName>
    </submittedName>
</protein>
<dbReference type="Proteomes" id="UP000231134">
    <property type="component" value="Unassembled WGS sequence"/>
</dbReference>
<dbReference type="OrthoDB" id="572185at2"/>
<evidence type="ECO:0000313" key="4">
    <source>
        <dbReference type="Proteomes" id="UP000231134"/>
    </source>
</evidence>
<keyword evidence="1" id="KW-1133">Transmembrane helix</keyword>
<dbReference type="EMBL" id="PGEX01000001">
    <property type="protein sequence ID" value="PJJ40266.1"/>
    <property type="molecule type" value="Genomic_DNA"/>
</dbReference>
<feature type="transmembrane region" description="Helical" evidence="1">
    <location>
        <begin position="51"/>
        <end position="69"/>
    </location>
</feature>
<proteinExistence type="predicted"/>
<reference evidence="3 4" key="1">
    <citation type="submission" date="2017-11" db="EMBL/GenBank/DDBJ databases">
        <title>Animal gut microbial communities from fecal samples from Wisconsin, USA.</title>
        <authorList>
            <person name="Neumann A."/>
        </authorList>
    </citation>
    <scope>NUCLEOTIDE SEQUENCE [LARGE SCALE GENOMIC DNA]</scope>
    <source>
        <strain evidence="3 4">UWS3</strain>
    </source>
</reference>
<gene>
    <name evidence="3" type="ORF">BGX16_0181</name>
</gene>
<dbReference type="InterPro" id="IPR011528">
    <property type="entry name" value="NERD"/>
</dbReference>